<sequence length="570" mass="61300">MGEAPGAQAFKAFFDAMADLYLHAGRPSYRSIAQGHRGISHPTVPKVINGPRLPRWDHVKIVVHALHGDQAHFKALWNAAARASVEKPPLRQDEPGEPGGIPTPQASAPPPDPPPDPPPYQSRPAGARAQLPSGADASGGNGALVPRASAAWDFGPDPTSMPDILRLMRAADEVGADVGKIVYAVASENPKLAAPAITFIAQHRGVEAAASIVAEASQTIGNVAALLSDLPPKPLNLHGFTGTRAQAEQLKNRQLIASQVCAAVLTRLLDVHRLDPTSLVEAVVPLCRPPQRAYRSLARRILTASIDQDHAEEVAIMLRTIDDIPATTVALETMFQNHDSRAQAGQALGWLAVKADTMAVAVFLNLIYSNERLALRRQTDGVSILALIARSYRQWPALLGAAVAANSEQQRPITRTELLSRVLQELGQHTDEIHHAVQIVKVLTRAPNYTMSVLAHLANDDLELAAVLLLEAAAADVDRAAQVLSAWIIARFPQISVLSGRIVWCMVEVDPAGTLTLLERTLAASGSISDPRLTGLDRDEIHYLNAVLDSHATARAHREAIRAMLPKGWW</sequence>
<comment type="caution">
    <text evidence="2">The sequence shown here is derived from an EMBL/GenBank/DDBJ whole genome shotgun (WGS) entry which is preliminary data.</text>
</comment>
<dbReference type="RefSeq" id="WP_380121949.1">
    <property type="nucleotide sequence ID" value="NZ_JBHSIU010000046.1"/>
</dbReference>
<proteinExistence type="predicted"/>
<dbReference type="EMBL" id="JBHSIU010000046">
    <property type="protein sequence ID" value="MFC5003177.1"/>
    <property type="molecule type" value="Genomic_DNA"/>
</dbReference>
<feature type="compositionally biased region" description="Pro residues" evidence="1">
    <location>
        <begin position="107"/>
        <end position="121"/>
    </location>
</feature>
<name>A0ABV9W3D1_9ACTN</name>
<dbReference type="Proteomes" id="UP001595912">
    <property type="component" value="Unassembled WGS sequence"/>
</dbReference>
<reference evidence="3" key="1">
    <citation type="journal article" date="2019" name="Int. J. Syst. Evol. Microbiol.">
        <title>The Global Catalogue of Microorganisms (GCM) 10K type strain sequencing project: providing services to taxonomists for standard genome sequencing and annotation.</title>
        <authorList>
            <consortium name="The Broad Institute Genomics Platform"/>
            <consortium name="The Broad Institute Genome Sequencing Center for Infectious Disease"/>
            <person name="Wu L."/>
            <person name="Ma J."/>
        </authorList>
    </citation>
    <scope>NUCLEOTIDE SEQUENCE [LARGE SCALE GENOMIC DNA]</scope>
    <source>
        <strain evidence="3">CGMCC 4.7152</strain>
    </source>
</reference>
<evidence type="ECO:0000313" key="2">
    <source>
        <dbReference type="EMBL" id="MFC5003177.1"/>
    </source>
</evidence>
<gene>
    <name evidence="2" type="ORF">ACFPIJ_35775</name>
</gene>
<evidence type="ECO:0000313" key="3">
    <source>
        <dbReference type="Proteomes" id="UP001595912"/>
    </source>
</evidence>
<protein>
    <submittedName>
        <fullName evidence="2">Uncharacterized protein</fullName>
    </submittedName>
</protein>
<feature type="region of interest" description="Disordered" evidence="1">
    <location>
        <begin position="84"/>
        <end position="156"/>
    </location>
</feature>
<accession>A0ABV9W3D1</accession>
<keyword evidence="3" id="KW-1185">Reference proteome</keyword>
<evidence type="ECO:0000256" key="1">
    <source>
        <dbReference type="SAM" id="MobiDB-lite"/>
    </source>
</evidence>
<feature type="compositionally biased region" description="Basic and acidic residues" evidence="1">
    <location>
        <begin position="84"/>
        <end position="94"/>
    </location>
</feature>
<organism evidence="2 3">
    <name type="scientific">Dactylosporangium cerinum</name>
    <dbReference type="NCBI Taxonomy" id="1434730"/>
    <lineage>
        <taxon>Bacteria</taxon>
        <taxon>Bacillati</taxon>
        <taxon>Actinomycetota</taxon>
        <taxon>Actinomycetes</taxon>
        <taxon>Micromonosporales</taxon>
        <taxon>Micromonosporaceae</taxon>
        <taxon>Dactylosporangium</taxon>
    </lineage>
</organism>